<dbReference type="InterPro" id="IPR036784">
    <property type="entry name" value="AK/P_DHK_N_sf"/>
</dbReference>
<dbReference type="SUPFAM" id="SSF54928">
    <property type="entry name" value="RNA-binding domain, RBD"/>
    <property type="match status" value="1"/>
</dbReference>
<dbReference type="InterPro" id="IPR039028">
    <property type="entry name" value="BCKD/PDK"/>
</dbReference>
<dbReference type="PANTHER" id="PTHR11947">
    <property type="entry name" value="PYRUVATE DEHYDROGENASE KINASE"/>
    <property type="match status" value="1"/>
</dbReference>
<dbReference type="GO" id="GO:0003723">
    <property type="term" value="F:RNA binding"/>
    <property type="evidence" value="ECO:0007669"/>
    <property type="project" value="UniProtKB-UniRule"/>
</dbReference>
<dbReference type="InterPro" id="IPR005467">
    <property type="entry name" value="His_kinase_dom"/>
</dbReference>
<dbReference type="InterPro" id="IPR035979">
    <property type="entry name" value="RBD_domain_sf"/>
</dbReference>
<feature type="compositionally biased region" description="Polar residues" evidence="14">
    <location>
        <begin position="622"/>
        <end position="651"/>
    </location>
</feature>
<keyword evidence="6 12" id="KW-0863">Zinc-finger</keyword>
<evidence type="ECO:0000256" key="2">
    <source>
        <dbReference type="ARBA" id="ARBA00022553"/>
    </source>
</evidence>
<gene>
    <name evidence="18" type="ORF">KGF57_003674</name>
</gene>
<evidence type="ECO:0000256" key="10">
    <source>
        <dbReference type="ARBA" id="ARBA00023128"/>
    </source>
</evidence>
<evidence type="ECO:0000313" key="18">
    <source>
        <dbReference type="EMBL" id="KAI5955541.1"/>
    </source>
</evidence>
<evidence type="ECO:0000313" key="19">
    <source>
        <dbReference type="Proteomes" id="UP001204833"/>
    </source>
</evidence>
<evidence type="ECO:0000256" key="12">
    <source>
        <dbReference type="PROSITE-ProRule" id="PRU00322"/>
    </source>
</evidence>
<dbReference type="InterPro" id="IPR012677">
    <property type="entry name" value="Nucleotide-bd_a/b_plait_sf"/>
</dbReference>
<evidence type="ECO:0000256" key="3">
    <source>
        <dbReference type="ARBA" id="ARBA00022679"/>
    </source>
</evidence>
<proteinExistence type="inferred from homology"/>
<dbReference type="Proteomes" id="UP001204833">
    <property type="component" value="Unassembled WGS sequence"/>
</dbReference>
<dbReference type="InterPro" id="IPR018955">
    <property type="entry name" value="BCDHK/PDK_N"/>
</dbReference>
<dbReference type="InterPro" id="IPR001876">
    <property type="entry name" value="Znf_RanBP2"/>
</dbReference>
<dbReference type="SMART" id="SM00360">
    <property type="entry name" value="RRM"/>
    <property type="match status" value="1"/>
</dbReference>
<evidence type="ECO:0000259" key="17">
    <source>
        <dbReference type="PROSITE" id="PS50199"/>
    </source>
</evidence>
<keyword evidence="19" id="KW-1185">Reference proteome</keyword>
<feature type="domain" description="Histidine kinase" evidence="16">
    <location>
        <begin position="159"/>
        <end position="299"/>
    </location>
</feature>
<evidence type="ECO:0000256" key="11">
    <source>
        <dbReference type="PROSITE-ProRule" id="PRU00176"/>
    </source>
</evidence>
<dbReference type="PROSITE" id="PS50109">
    <property type="entry name" value="HIS_KIN"/>
    <property type="match status" value="1"/>
</dbReference>
<comment type="caution">
    <text evidence="18">The sequence shown here is derived from an EMBL/GenBank/DDBJ whole genome shotgun (WGS) entry which is preliminary data.</text>
</comment>
<dbReference type="GO" id="GO:0005524">
    <property type="term" value="F:ATP binding"/>
    <property type="evidence" value="ECO:0007669"/>
    <property type="project" value="UniProtKB-UniRule"/>
</dbReference>
<dbReference type="AlphaFoldDB" id="A0AAD5BCP0"/>
<dbReference type="InterPro" id="IPR036890">
    <property type="entry name" value="HATPase_C_sf"/>
</dbReference>
<dbReference type="InterPro" id="IPR012337">
    <property type="entry name" value="RNaseH-like_sf"/>
</dbReference>
<dbReference type="InterPro" id="IPR036443">
    <property type="entry name" value="Znf_RanBP2_sf"/>
</dbReference>
<dbReference type="Gene3D" id="4.10.1060.10">
    <property type="entry name" value="Zinc finger, RanBP2-type"/>
    <property type="match status" value="1"/>
</dbReference>
<dbReference type="SUPFAM" id="SSF69012">
    <property type="entry name" value="alpha-ketoacid dehydrogenase kinase, N-terminal domain"/>
    <property type="match status" value="1"/>
</dbReference>
<dbReference type="Gene3D" id="3.30.420.10">
    <property type="entry name" value="Ribonuclease H-like superfamily/Ribonuclease H"/>
    <property type="match status" value="1"/>
</dbReference>
<evidence type="ECO:0000256" key="8">
    <source>
        <dbReference type="ARBA" id="ARBA00022833"/>
    </source>
</evidence>
<dbReference type="Gene3D" id="3.30.70.330">
    <property type="match status" value="1"/>
</dbReference>
<dbReference type="SUPFAM" id="SSF90209">
    <property type="entry name" value="Ran binding protein zinc finger-like"/>
    <property type="match status" value="1"/>
</dbReference>
<dbReference type="PROSITE" id="PS01358">
    <property type="entry name" value="ZF_RANBP2_1"/>
    <property type="match status" value="1"/>
</dbReference>
<keyword evidence="11" id="KW-0694">RNA-binding</keyword>
<dbReference type="InterPro" id="IPR000504">
    <property type="entry name" value="RRM_dom"/>
</dbReference>
<dbReference type="SMART" id="SM00547">
    <property type="entry name" value="ZnF_RBZ"/>
    <property type="match status" value="1"/>
</dbReference>
<feature type="domain" description="RanBP2-type" evidence="17">
    <location>
        <begin position="674"/>
        <end position="703"/>
    </location>
</feature>
<name>A0AAD5BCP0_9ASCO</name>
<evidence type="ECO:0000256" key="14">
    <source>
        <dbReference type="SAM" id="MobiDB-lite"/>
    </source>
</evidence>
<evidence type="ECO:0000256" key="1">
    <source>
        <dbReference type="ARBA" id="ARBA00006155"/>
    </source>
</evidence>
<dbReference type="Gene3D" id="1.20.140.20">
    <property type="entry name" value="Alpha-ketoacid/pyruvate dehydrogenase kinase, N-terminal domain"/>
    <property type="match status" value="1"/>
</dbReference>
<dbReference type="GO" id="GO:0004740">
    <property type="term" value="F:pyruvate dehydrogenase (acetyl-transferring) kinase activity"/>
    <property type="evidence" value="ECO:0007669"/>
    <property type="project" value="TreeGrafter"/>
</dbReference>
<comment type="similarity">
    <text evidence="1 13">Belongs to the PDK/BCKDK protein kinase family.</text>
</comment>
<evidence type="ECO:0000256" key="7">
    <source>
        <dbReference type="ARBA" id="ARBA00022777"/>
    </source>
</evidence>
<dbReference type="Gene3D" id="3.30.565.10">
    <property type="entry name" value="Histidine kinase-like ATPase, C-terminal domain"/>
    <property type="match status" value="1"/>
</dbReference>
<keyword evidence="9 13" id="KW-0067">ATP-binding</keyword>
<dbReference type="InterPro" id="IPR003594">
    <property type="entry name" value="HATPase_dom"/>
</dbReference>
<protein>
    <recommendedName>
        <fullName evidence="13">Protein-serine/threonine kinase</fullName>
        <ecNumber evidence="13">2.7.11.-</ecNumber>
    </recommendedName>
</protein>
<dbReference type="EC" id="2.7.11.-" evidence="13"/>
<keyword evidence="10 13" id="KW-0496">Mitochondrion</keyword>
<dbReference type="SMART" id="SM00387">
    <property type="entry name" value="HATPase_c"/>
    <property type="match status" value="1"/>
</dbReference>
<evidence type="ECO:0000256" key="9">
    <source>
        <dbReference type="ARBA" id="ARBA00022840"/>
    </source>
</evidence>
<sequence>MSALLKASLYMPHTVEENTEFANTVLNDFIDVHADTLPSLSKGFGEVSNLLSLKQITQFMDLHLKERILMRLIAHQHIALSRSLEGDYVKGGKYNGVVKLLHLPDVIKKNAEVVNDITMMKYDQSVQVKIETNFGNYWSQADPIPREDVLDFPYIEYHLDYIFMEVFKNSFRAHIENKVSDPVTVTISASTQSPRFMEIRIRDRGKGIPPKTLKHVFDYSFTTYESNEGESFKTLNVPPEHLGGGHSVAGMGFGLPMAKQYIEAFNDTVNDKESTKGSLTVQTYPRWGTDVSNTYVTRDSTELISLSWSVLDISTLDIVHEETVLVRPSNTPITPYCQQKYKLTWEHVRNAGSFKDAIVKLDQYVQESIISKGKDFIFVTFDMAKLRVQLPREARDKGVVLPPYLQHSRLFDLPTEYSKWLVSHPEAISYPASSLSNMMTALEVEPSEQPPQVYTKLTMQLMKKSLPLEDHPTVFSTPYDFGKDAKTFVSEQSKVLFLSNLPSETTQSELECWFTQFGRRPVAYWTLRGNDTTSKAISGFAVFGTHEEAAESLAMNGKALGDSVIEVQPSCSFPASSAVAIQESIYKKSDSEEIQVNGVNVNHRSSDTVEGYVNGHGVRPVASNNNGDGVNGASYTGASENGTGNSVNGASYGNRDAHNHGSNTNRHFNNVPFRAGDWKCGMCQYHNFAKNLCCLKCGSSKPVYTQGPIHNVNTTAAAIAAATASGQPLNLNNNFVMQQFQ</sequence>
<dbReference type="Pfam" id="PF00076">
    <property type="entry name" value="RRM_1"/>
    <property type="match status" value="1"/>
</dbReference>
<dbReference type="SUPFAM" id="SSF53098">
    <property type="entry name" value="Ribonuclease H-like"/>
    <property type="match status" value="1"/>
</dbReference>
<accession>A0AAD5BCP0</accession>
<keyword evidence="5 13" id="KW-0547">Nucleotide-binding</keyword>
<dbReference type="InterPro" id="IPR036397">
    <property type="entry name" value="RNaseH_sf"/>
</dbReference>
<dbReference type="GO" id="GO:0008270">
    <property type="term" value="F:zinc ion binding"/>
    <property type="evidence" value="ECO:0007669"/>
    <property type="project" value="UniProtKB-KW"/>
</dbReference>
<evidence type="ECO:0000256" key="6">
    <source>
        <dbReference type="ARBA" id="ARBA00022771"/>
    </source>
</evidence>
<keyword evidence="4" id="KW-0479">Metal-binding</keyword>
<dbReference type="Pfam" id="PF10436">
    <property type="entry name" value="BCDHK_Adom3"/>
    <property type="match status" value="1"/>
</dbReference>
<comment type="subcellular location">
    <subcellularLocation>
        <location evidence="13">Mitochondrion matrix</location>
    </subcellularLocation>
</comment>
<keyword evidence="2" id="KW-0597">Phosphoprotein</keyword>
<keyword evidence="3 13" id="KW-0808">Transferase</keyword>
<dbReference type="PANTHER" id="PTHR11947:SF20">
    <property type="entry name" value="[3-METHYL-2-OXOBUTANOATE DEHYDROGENASE [LIPOAMIDE]] KINASE, MITOCHONDRIAL"/>
    <property type="match status" value="1"/>
</dbReference>
<keyword evidence="8" id="KW-0862">Zinc</keyword>
<feature type="region of interest" description="Disordered" evidence="14">
    <location>
        <begin position="618"/>
        <end position="668"/>
    </location>
</feature>
<dbReference type="PROSITE" id="PS50199">
    <property type="entry name" value="ZF_RANBP2_2"/>
    <property type="match status" value="1"/>
</dbReference>
<keyword evidence="7 13" id="KW-0418">Kinase</keyword>
<dbReference type="PROSITE" id="PS50102">
    <property type="entry name" value="RRM"/>
    <property type="match status" value="1"/>
</dbReference>
<evidence type="ECO:0000256" key="5">
    <source>
        <dbReference type="ARBA" id="ARBA00022741"/>
    </source>
</evidence>
<feature type="domain" description="RRM" evidence="15">
    <location>
        <begin position="494"/>
        <end position="572"/>
    </location>
</feature>
<dbReference type="GO" id="GO:0005759">
    <property type="term" value="C:mitochondrial matrix"/>
    <property type="evidence" value="ECO:0007669"/>
    <property type="project" value="UniProtKB-SubCell"/>
</dbReference>
<evidence type="ECO:0000259" key="16">
    <source>
        <dbReference type="PROSITE" id="PS50109"/>
    </source>
</evidence>
<dbReference type="GeneID" id="76151732"/>
<reference evidence="18 19" key="1">
    <citation type="journal article" date="2022" name="DNA Res.">
        <title>Genome analysis of five recently described species of the CUG-Ser clade uncovers Candida theae as a new hybrid lineage with pathogenic potential in the Candida parapsilosis species complex.</title>
        <authorList>
            <person name="Mixao V."/>
            <person name="Del Olmo V."/>
            <person name="Hegedusova E."/>
            <person name="Saus E."/>
            <person name="Pryszcz L."/>
            <person name="Cillingova A."/>
            <person name="Nosek J."/>
            <person name="Gabaldon T."/>
        </authorList>
    </citation>
    <scope>NUCLEOTIDE SEQUENCE [LARGE SCALE GENOMIC DNA]</scope>
    <source>
        <strain evidence="18 19">CBS 12239</strain>
    </source>
</reference>
<dbReference type="Pfam" id="PF02518">
    <property type="entry name" value="HATPase_c"/>
    <property type="match status" value="1"/>
</dbReference>
<dbReference type="EMBL" id="JAIHNG010000130">
    <property type="protein sequence ID" value="KAI5955541.1"/>
    <property type="molecule type" value="Genomic_DNA"/>
</dbReference>
<evidence type="ECO:0000256" key="13">
    <source>
        <dbReference type="RuleBase" id="RU366032"/>
    </source>
</evidence>
<organism evidence="18 19">
    <name type="scientific">Candida theae</name>
    <dbReference type="NCBI Taxonomy" id="1198502"/>
    <lineage>
        <taxon>Eukaryota</taxon>
        <taxon>Fungi</taxon>
        <taxon>Dikarya</taxon>
        <taxon>Ascomycota</taxon>
        <taxon>Saccharomycotina</taxon>
        <taxon>Pichiomycetes</taxon>
        <taxon>Debaryomycetaceae</taxon>
        <taxon>Candida/Lodderomyces clade</taxon>
        <taxon>Candida</taxon>
    </lineage>
</organism>
<dbReference type="RefSeq" id="XP_051607884.1">
    <property type="nucleotide sequence ID" value="XM_051753117.1"/>
</dbReference>
<evidence type="ECO:0000259" key="15">
    <source>
        <dbReference type="PROSITE" id="PS50102"/>
    </source>
</evidence>
<dbReference type="SUPFAM" id="SSF55874">
    <property type="entry name" value="ATPase domain of HSP90 chaperone/DNA topoisomerase II/histidine kinase"/>
    <property type="match status" value="1"/>
</dbReference>
<evidence type="ECO:0000256" key="4">
    <source>
        <dbReference type="ARBA" id="ARBA00022723"/>
    </source>
</evidence>
<dbReference type="GO" id="GO:0010906">
    <property type="term" value="P:regulation of glucose metabolic process"/>
    <property type="evidence" value="ECO:0007669"/>
    <property type="project" value="TreeGrafter"/>
</dbReference>